<organism evidence="2 3">
    <name type="scientific">Desulforudis audaxviator (strain MP104C)</name>
    <dbReference type="NCBI Taxonomy" id="477974"/>
    <lineage>
        <taxon>Bacteria</taxon>
        <taxon>Bacillati</taxon>
        <taxon>Bacillota</taxon>
        <taxon>Clostridia</taxon>
        <taxon>Thermoanaerobacterales</taxon>
        <taxon>Candidatus Desulforudaceae</taxon>
        <taxon>Candidatus Desulforudis</taxon>
    </lineage>
</organism>
<keyword evidence="3" id="KW-1185">Reference proteome</keyword>
<dbReference type="OrthoDB" id="53505at2"/>
<feature type="domain" description="AB hydrolase-1" evidence="1">
    <location>
        <begin position="37"/>
        <end position="142"/>
    </location>
</feature>
<dbReference type="EMBL" id="CP000860">
    <property type="protein sequence ID" value="ACA59839.1"/>
    <property type="molecule type" value="Genomic_DNA"/>
</dbReference>
<dbReference type="SUPFAM" id="SSF53474">
    <property type="entry name" value="alpha/beta-Hydrolases"/>
    <property type="match status" value="1"/>
</dbReference>
<evidence type="ECO:0000313" key="3">
    <source>
        <dbReference type="Proteomes" id="UP000008544"/>
    </source>
</evidence>
<evidence type="ECO:0000259" key="1">
    <source>
        <dbReference type="Pfam" id="PF12697"/>
    </source>
</evidence>
<dbReference type="KEGG" id="dau:Daud_1329"/>
<dbReference type="RefSeq" id="WP_012302424.1">
    <property type="nucleotide sequence ID" value="NC_010424.1"/>
</dbReference>
<proteinExistence type="predicted"/>
<dbReference type="Pfam" id="PF12697">
    <property type="entry name" value="Abhydrolase_6"/>
    <property type="match status" value="1"/>
</dbReference>
<dbReference type="InterPro" id="IPR029058">
    <property type="entry name" value="AB_hydrolase_fold"/>
</dbReference>
<dbReference type="eggNOG" id="COG1073">
    <property type="taxonomic scope" value="Bacteria"/>
</dbReference>
<dbReference type="STRING" id="477974.Daud_1329"/>
<dbReference type="AlphaFoldDB" id="B1I4G2"/>
<dbReference type="Gene3D" id="3.40.50.1820">
    <property type="entry name" value="alpha/beta hydrolase"/>
    <property type="match status" value="1"/>
</dbReference>
<protein>
    <recommendedName>
        <fullName evidence="1">AB hydrolase-1 domain-containing protein</fullName>
    </recommendedName>
</protein>
<evidence type="ECO:0000313" key="2">
    <source>
        <dbReference type="EMBL" id="ACA59839.1"/>
    </source>
</evidence>
<name>B1I4G2_DESAP</name>
<reference evidence="3" key="1">
    <citation type="submission" date="2007-10" db="EMBL/GenBank/DDBJ databases">
        <title>Complete sequence of chromosome of Desulforudis audaxviator MP104C.</title>
        <authorList>
            <person name="Copeland A."/>
            <person name="Lucas S."/>
            <person name="Lapidus A."/>
            <person name="Barry K."/>
            <person name="Glavina del Rio T."/>
            <person name="Dalin E."/>
            <person name="Tice H."/>
            <person name="Bruce D."/>
            <person name="Pitluck S."/>
            <person name="Lowry S.R."/>
            <person name="Larimer F."/>
            <person name="Land M.L."/>
            <person name="Hauser L."/>
            <person name="Kyrpides N."/>
            <person name="Ivanova N.N."/>
            <person name="Richardson P."/>
        </authorList>
    </citation>
    <scope>NUCLEOTIDE SEQUENCE [LARGE SCALE GENOMIC DNA]</scope>
    <source>
        <strain evidence="3">MP104C</strain>
    </source>
</reference>
<accession>B1I4G2</accession>
<gene>
    <name evidence="2" type="ordered locus">Daud_1329</name>
</gene>
<reference evidence="2 3" key="2">
    <citation type="journal article" date="2008" name="Science">
        <title>Environmental genomics reveals a single-species ecosystem deep within Earth.</title>
        <authorList>
            <person name="Chivian D."/>
            <person name="Brodie E.L."/>
            <person name="Alm E.J."/>
            <person name="Culley D.E."/>
            <person name="Dehal P.S."/>
            <person name="Desantis T.Z."/>
            <person name="Gihring T.M."/>
            <person name="Lapidus A."/>
            <person name="Lin L.H."/>
            <person name="Lowry S.R."/>
            <person name="Moser D.P."/>
            <person name="Richardson P.M."/>
            <person name="Southam G."/>
            <person name="Wanger G."/>
            <person name="Pratt L.M."/>
            <person name="Andersen G.L."/>
            <person name="Hazen T.C."/>
            <person name="Brockman F.J."/>
            <person name="Arkin A.P."/>
            <person name="Onstott T.C."/>
        </authorList>
    </citation>
    <scope>NUCLEOTIDE SEQUENCE [LARGE SCALE GENOMIC DNA]</scope>
    <source>
        <strain evidence="2 3">MP104C</strain>
    </source>
</reference>
<sequence length="223" mass="22999">MIAPGVPKDKAITVQRVTAAGAPAYLLVPEGAEGCAVVLHGYGGCKEEVLGLGLAVAAAGFTACVPDLPGHGEHLETLTGESIERFTANVKNAGFVAAVGHSLGGRMALALGIKPLCLLSVPLQARFDGRKSELLRVLRARRVREPKPFAGLEEALAALGDSRPGPPVLLLHAARDLPTCLEAAVRAKDAGWTVIAVRGIGHTDIISAPEAVAAVTAWFKGVD</sequence>
<dbReference type="Proteomes" id="UP000008544">
    <property type="component" value="Chromosome"/>
</dbReference>
<dbReference type="InterPro" id="IPR000073">
    <property type="entry name" value="AB_hydrolase_1"/>
</dbReference>
<dbReference type="HOGENOM" id="CLU_1227663_0_0_9"/>